<dbReference type="EMBL" id="WUMV01000009">
    <property type="protein sequence ID" value="MXN67246.1"/>
    <property type="molecule type" value="Genomic_DNA"/>
</dbReference>
<evidence type="ECO:0008006" key="3">
    <source>
        <dbReference type="Google" id="ProtNLM"/>
    </source>
</evidence>
<sequence length="346" mass="36283">MLILAVAALVVALLAGLQTEPGRTALAAVINHFGASPTSGFRVSGIRIGWGLDASLEKFALTDSQGDWLSVSNASLAWKPSELLHGVVFVRAIDVGEVEVYRKPAPVPSEPVEQVSSQSGGIWVPPLQIDALEVERIVLAEPVVGAPLRFTAAGNARTAKGLKEILAKLDVKRTDNADGNLSVNVRFQPDLEALDFSLVLHEGRGGLTARLLDIENLPAVDFDLKGAGPLDNWRADLALSLDGERTVSGTATLSQNSAGRRLVADLDGNFEALSPPELYAFLLGRTDIALDARFSSEFAPLSGTLSAKTGTVDLKASGEHVPESGRIEAVGNLTVSAGDGALIGVE</sequence>
<gene>
    <name evidence="1" type="ORF">GR183_20250</name>
</gene>
<organism evidence="1 2">
    <name type="scientific">Stappia sediminis</name>
    <dbReference type="NCBI Taxonomy" id="2692190"/>
    <lineage>
        <taxon>Bacteria</taxon>
        <taxon>Pseudomonadati</taxon>
        <taxon>Pseudomonadota</taxon>
        <taxon>Alphaproteobacteria</taxon>
        <taxon>Hyphomicrobiales</taxon>
        <taxon>Stappiaceae</taxon>
        <taxon>Stappia</taxon>
    </lineage>
</organism>
<dbReference type="Proteomes" id="UP000433101">
    <property type="component" value="Unassembled WGS sequence"/>
</dbReference>
<name>A0A7X3S9S9_9HYPH</name>
<keyword evidence="2" id="KW-1185">Reference proteome</keyword>
<dbReference type="AlphaFoldDB" id="A0A7X3S9S9"/>
<reference evidence="1 2" key="1">
    <citation type="submission" date="2019-12" db="EMBL/GenBank/DDBJ databases">
        <authorList>
            <person name="Li M."/>
        </authorList>
    </citation>
    <scope>NUCLEOTIDE SEQUENCE [LARGE SCALE GENOMIC DNA]</scope>
    <source>
        <strain evidence="1 2">GBMRC 2046</strain>
    </source>
</reference>
<feature type="non-terminal residue" evidence="1">
    <location>
        <position position="346"/>
    </location>
</feature>
<evidence type="ECO:0000313" key="2">
    <source>
        <dbReference type="Proteomes" id="UP000433101"/>
    </source>
</evidence>
<proteinExistence type="predicted"/>
<comment type="caution">
    <text evidence="1">The sequence shown here is derived from an EMBL/GenBank/DDBJ whole genome shotgun (WGS) entry which is preliminary data.</text>
</comment>
<evidence type="ECO:0000313" key="1">
    <source>
        <dbReference type="EMBL" id="MXN67246.1"/>
    </source>
</evidence>
<protein>
    <recommendedName>
        <fullName evidence="3">Translocation and assembly module TamB</fullName>
    </recommendedName>
</protein>
<accession>A0A7X3S9S9</accession>